<gene>
    <name evidence="1" type="ORF">BDU57DRAFT_521534</name>
</gene>
<organism evidence="1 2">
    <name type="scientific">Ampelomyces quisqualis</name>
    <name type="common">Powdery mildew agent</name>
    <dbReference type="NCBI Taxonomy" id="50730"/>
    <lineage>
        <taxon>Eukaryota</taxon>
        <taxon>Fungi</taxon>
        <taxon>Dikarya</taxon>
        <taxon>Ascomycota</taxon>
        <taxon>Pezizomycotina</taxon>
        <taxon>Dothideomycetes</taxon>
        <taxon>Pleosporomycetidae</taxon>
        <taxon>Pleosporales</taxon>
        <taxon>Pleosporineae</taxon>
        <taxon>Phaeosphaeriaceae</taxon>
        <taxon>Ampelomyces</taxon>
    </lineage>
</organism>
<name>A0A6A5QEL2_AMPQU</name>
<protein>
    <submittedName>
        <fullName evidence="1">Uncharacterized protein</fullName>
    </submittedName>
</protein>
<sequence>MDPRLTFDPAFVPIVAGLPSVFEVSDLVLPMNWRHVSWSGCLPIVFDPYHQAFKLTPIGPLPLTHEEVQQNGLAKYVPGGSAHPEAGLLPDLEPLSDGSDETYNFVDVDWVLPWPKGQTFDAMLTGGERMASHGSISPDTDSGPLSGLTAAHTYYVEERDCPDDVVDIVDAWRWLAEKCQDTFTKFEPTAGKSWKGTGIRNTAKKLKQPIASLLASALAETLASPNDFLAPFLTKQNGREFCPLRSVATPVHVNIALLGDTEFTLKELMCYFPSHYMWRKGGDRLVRAGWSAGDISNMINMTRQLSGDATKKNSSVHYAITYEAEKGETGTKTRIVRDEQDDEAQSYTAEGWVYDTLELVDYPVLGLAHGLINLPEGPDAGPLTALIAFCKENTKCDVLLSNVPAMLQEAGISSLIEPGDGACPDKEVWSRHVDLLKDDRKRVLKMERERKRAMEMEEGGKRKRVKTE</sequence>
<dbReference type="OrthoDB" id="3751150at2759"/>
<dbReference type="AlphaFoldDB" id="A0A6A5QEL2"/>
<accession>A0A6A5QEL2</accession>
<evidence type="ECO:0000313" key="2">
    <source>
        <dbReference type="Proteomes" id="UP000800096"/>
    </source>
</evidence>
<proteinExistence type="predicted"/>
<dbReference type="Proteomes" id="UP000800096">
    <property type="component" value="Unassembled WGS sequence"/>
</dbReference>
<reference evidence="1" key="1">
    <citation type="journal article" date="2020" name="Stud. Mycol.">
        <title>101 Dothideomycetes genomes: a test case for predicting lifestyles and emergence of pathogens.</title>
        <authorList>
            <person name="Haridas S."/>
            <person name="Albert R."/>
            <person name="Binder M."/>
            <person name="Bloem J."/>
            <person name="Labutti K."/>
            <person name="Salamov A."/>
            <person name="Andreopoulos B."/>
            <person name="Baker S."/>
            <person name="Barry K."/>
            <person name="Bills G."/>
            <person name="Bluhm B."/>
            <person name="Cannon C."/>
            <person name="Castanera R."/>
            <person name="Culley D."/>
            <person name="Daum C."/>
            <person name="Ezra D."/>
            <person name="Gonzalez J."/>
            <person name="Henrissat B."/>
            <person name="Kuo A."/>
            <person name="Liang C."/>
            <person name="Lipzen A."/>
            <person name="Lutzoni F."/>
            <person name="Magnuson J."/>
            <person name="Mondo S."/>
            <person name="Nolan M."/>
            <person name="Ohm R."/>
            <person name="Pangilinan J."/>
            <person name="Park H.-J."/>
            <person name="Ramirez L."/>
            <person name="Alfaro M."/>
            <person name="Sun H."/>
            <person name="Tritt A."/>
            <person name="Yoshinaga Y."/>
            <person name="Zwiers L.-H."/>
            <person name="Turgeon B."/>
            <person name="Goodwin S."/>
            <person name="Spatafora J."/>
            <person name="Crous P."/>
            <person name="Grigoriev I."/>
        </authorList>
    </citation>
    <scope>NUCLEOTIDE SEQUENCE</scope>
    <source>
        <strain evidence="1">HMLAC05119</strain>
    </source>
</reference>
<keyword evidence="2" id="KW-1185">Reference proteome</keyword>
<evidence type="ECO:0000313" key="1">
    <source>
        <dbReference type="EMBL" id="KAF1912934.1"/>
    </source>
</evidence>
<dbReference type="EMBL" id="ML979139">
    <property type="protein sequence ID" value="KAF1912934.1"/>
    <property type="molecule type" value="Genomic_DNA"/>
</dbReference>